<organism evidence="1">
    <name type="scientific">Lepeophtheirus salmonis</name>
    <name type="common">Salmon louse</name>
    <name type="synonym">Caligus salmonis</name>
    <dbReference type="NCBI Taxonomy" id="72036"/>
    <lineage>
        <taxon>Eukaryota</taxon>
        <taxon>Metazoa</taxon>
        <taxon>Ecdysozoa</taxon>
        <taxon>Arthropoda</taxon>
        <taxon>Crustacea</taxon>
        <taxon>Multicrustacea</taxon>
        <taxon>Hexanauplia</taxon>
        <taxon>Copepoda</taxon>
        <taxon>Siphonostomatoida</taxon>
        <taxon>Caligidae</taxon>
        <taxon>Lepeophtheirus</taxon>
    </lineage>
</organism>
<protein>
    <submittedName>
        <fullName evidence="1">Uncharacterized protein</fullName>
    </submittedName>
</protein>
<sequence length="95" mass="10927">MSRIRVQTLLHIRQRSRRESITRSSSPLALTHSFTFGASLELGKSSNPFIILSTDLTTNQLCTRHDDDDFKQLTTSQTLSQTHKILNWMAKRLLQ</sequence>
<accession>A0A0K2V1W0</accession>
<dbReference type="AlphaFoldDB" id="A0A0K2V1W0"/>
<name>A0A0K2V1W0_LEPSM</name>
<dbReference type="EMBL" id="HACA01027132">
    <property type="protein sequence ID" value="CDW44493.1"/>
    <property type="molecule type" value="Transcribed_RNA"/>
</dbReference>
<feature type="non-terminal residue" evidence="1">
    <location>
        <position position="95"/>
    </location>
</feature>
<proteinExistence type="predicted"/>
<evidence type="ECO:0000313" key="1">
    <source>
        <dbReference type="EMBL" id="CDW44493.1"/>
    </source>
</evidence>
<reference evidence="1" key="1">
    <citation type="submission" date="2014-05" db="EMBL/GenBank/DDBJ databases">
        <authorList>
            <person name="Chronopoulou M."/>
        </authorList>
    </citation>
    <scope>NUCLEOTIDE SEQUENCE</scope>
    <source>
        <tissue evidence="1">Whole organism</tissue>
    </source>
</reference>